<keyword evidence="7 11" id="KW-0547">Nucleotide-binding</keyword>
<dbReference type="NCBIfam" id="TIGR00125">
    <property type="entry name" value="cyt_tran_rel"/>
    <property type="match status" value="1"/>
</dbReference>
<dbReference type="NCBIfam" id="TIGR00482">
    <property type="entry name" value="nicotinate (nicotinamide) nucleotide adenylyltransferase"/>
    <property type="match status" value="1"/>
</dbReference>
<dbReference type="GO" id="GO:0004515">
    <property type="term" value="F:nicotinate-nucleotide adenylyltransferase activity"/>
    <property type="evidence" value="ECO:0007669"/>
    <property type="project" value="UniProtKB-UniRule"/>
</dbReference>
<evidence type="ECO:0000256" key="8">
    <source>
        <dbReference type="ARBA" id="ARBA00022840"/>
    </source>
</evidence>
<dbReference type="OrthoDB" id="5295945at2"/>
<dbReference type="Gene3D" id="3.40.50.620">
    <property type="entry name" value="HUPs"/>
    <property type="match status" value="1"/>
</dbReference>
<dbReference type="HAMAP" id="MF_00244">
    <property type="entry name" value="NaMN_adenylyltr"/>
    <property type="match status" value="1"/>
</dbReference>
<dbReference type="PANTHER" id="PTHR39321:SF3">
    <property type="entry name" value="PHOSPHOPANTETHEINE ADENYLYLTRANSFERASE"/>
    <property type="match status" value="1"/>
</dbReference>
<evidence type="ECO:0000256" key="2">
    <source>
        <dbReference type="ARBA" id="ARBA00005019"/>
    </source>
</evidence>
<organism evidence="13 14">
    <name type="scientific">Campylobacter estrildidarum</name>
    <dbReference type="NCBI Taxonomy" id="2510189"/>
    <lineage>
        <taxon>Bacteria</taxon>
        <taxon>Pseudomonadati</taxon>
        <taxon>Campylobacterota</taxon>
        <taxon>Epsilonproteobacteria</taxon>
        <taxon>Campylobacterales</taxon>
        <taxon>Campylobacteraceae</taxon>
        <taxon>Campylobacter</taxon>
    </lineage>
</organism>
<comment type="function">
    <text evidence="1 11">Catalyzes the reversible adenylation of nicotinate mononucleotide (NaMN) to nicotinic acid adenine dinucleotide (NaAD).</text>
</comment>
<evidence type="ECO:0000259" key="12">
    <source>
        <dbReference type="Pfam" id="PF01467"/>
    </source>
</evidence>
<evidence type="ECO:0000313" key="14">
    <source>
        <dbReference type="Proteomes" id="UP000308838"/>
    </source>
</evidence>
<feature type="domain" description="Cytidyltransferase-like" evidence="12">
    <location>
        <begin position="5"/>
        <end position="155"/>
    </location>
</feature>
<dbReference type="InterPro" id="IPR005248">
    <property type="entry name" value="NadD/NMNAT"/>
</dbReference>
<comment type="caution">
    <text evidence="13">The sequence shown here is derived from an EMBL/GenBank/DDBJ whole genome shotgun (WGS) entry which is preliminary data.</text>
</comment>
<evidence type="ECO:0000256" key="9">
    <source>
        <dbReference type="ARBA" id="ARBA00023027"/>
    </source>
</evidence>
<comment type="pathway">
    <text evidence="2 11">Cofactor biosynthesis; NAD(+) biosynthesis; deamido-NAD(+) from nicotinate D-ribonucleotide: step 1/1.</text>
</comment>
<dbReference type="PANTHER" id="PTHR39321">
    <property type="entry name" value="NICOTINATE-NUCLEOTIDE ADENYLYLTRANSFERASE-RELATED"/>
    <property type="match status" value="1"/>
</dbReference>
<dbReference type="CDD" id="cd02165">
    <property type="entry name" value="NMNAT"/>
    <property type="match status" value="1"/>
</dbReference>
<keyword evidence="6 11" id="KW-0548">Nucleotidyltransferase</keyword>
<reference evidence="13 14" key="1">
    <citation type="submission" date="2018-05" db="EMBL/GenBank/DDBJ databases">
        <title>Novel Campyloabacter and Helicobacter Species and Strains.</title>
        <authorList>
            <person name="Mannion A.J."/>
            <person name="Shen Z."/>
            <person name="Fox J.G."/>
        </authorList>
    </citation>
    <scope>NUCLEOTIDE SEQUENCE [LARGE SCALE GENOMIC DNA]</scope>
    <source>
        <strain evidence="14">MIT17-664</strain>
    </source>
</reference>
<dbReference type="RefSeq" id="WP_137620867.1">
    <property type="nucleotide sequence ID" value="NZ_NXLZ01000009.1"/>
</dbReference>
<gene>
    <name evidence="11 13" type="primary">nadD</name>
    <name evidence="13" type="ORF">CQA69_05890</name>
</gene>
<keyword evidence="8 11" id="KW-0067">ATP-binding</keyword>
<evidence type="ECO:0000256" key="10">
    <source>
        <dbReference type="ARBA" id="ARBA00048721"/>
    </source>
</evidence>
<evidence type="ECO:0000256" key="11">
    <source>
        <dbReference type="HAMAP-Rule" id="MF_00244"/>
    </source>
</evidence>
<dbReference type="GO" id="GO:0009435">
    <property type="term" value="P:NAD+ biosynthetic process"/>
    <property type="evidence" value="ECO:0007669"/>
    <property type="project" value="UniProtKB-UniRule"/>
</dbReference>
<keyword evidence="4 11" id="KW-0662">Pyridine nucleotide biosynthesis</keyword>
<keyword evidence="14" id="KW-1185">Reference proteome</keyword>
<comment type="catalytic activity">
    <reaction evidence="10 11">
        <text>nicotinate beta-D-ribonucleotide + ATP + H(+) = deamido-NAD(+) + diphosphate</text>
        <dbReference type="Rhea" id="RHEA:22860"/>
        <dbReference type="ChEBI" id="CHEBI:15378"/>
        <dbReference type="ChEBI" id="CHEBI:30616"/>
        <dbReference type="ChEBI" id="CHEBI:33019"/>
        <dbReference type="ChEBI" id="CHEBI:57502"/>
        <dbReference type="ChEBI" id="CHEBI:58437"/>
        <dbReference type="EC" id="2.7.7.18"/>
    </reaction>
</comment>
<evidence type="ECO:0000256" key="1">
    <source>
        <dbReference type="ARBA" id="ARBA00002324"/>
    </source>
</evidence>
<evidence type="ECO:0000256" key="7">
    <source>
        <dbReference type="ARBA" id="ARBA00022741"/>
    </source>
</evidence>
<sequence>MKIALFGGSFDPPHKGHDAVIKEALKTIDIDQLIIMPTFINPFKKGFFADEEKRLEWVIKLWGNLDKVKICDFEIKQKRPVPSIESVEYLYKIYQPSQFYFLIGADHLEKLHLWHNFEKLNSLVEFVIANRDNIEIPKKFKDLKTDIKISSSFIRYTLDTDKVCEKIKNEVKDYYKKFQKTDII</sequence>
<dbReference type="GO" id="GO:0005524">
    <property type="term" value="F:ATP binding"/>
    <property type="evidence" value="ECO:0007669"/>
    <property type="project" value="UniProtKB-KW"/>
</dbReference>
<evidence type="ECO:0000256" key="4">
    <source>
        <dbReference type="ARBA" id="ARBA00022642"/>
    </source>
</evidence>
<keyword evidence="5 11" id="KW-0808">Transferase</keyword>
<dbReference type="EC" id="2.7.7.18" evidence="11"/>
<dbReference type="SUPFAM" id="SSF52374">
    <property type="entry name" value="Nucleotidylyl transferase"/>
    <property type="match status" value="1"/>
</dbReference>
<evidence type="ECO:0000313" key="13">
    <source>
        <dbReference type="EMBL" id="TKX30586.1"/>
    </source>
</evidence>
<dbReference type="InterPro" id="IPR014729">
    <property type="entry name" value="Rossmann-like_a/b/a_fold"/>
</dbReference>
<dbReference type="Pfam" id="PF01467">
    <property type="entry name" value="CTP_transf_like"/>
    <property type="match status" value="1"/>
</dbReference>
<dbReference type="EMBL" id="NXLZ01000009">
    <property type="protein sequence ID" value="TKX30586.1"/>
    <property type="molecule type" value="Genomic_DNA"/>
</dbReference>
<accession>A0A4U7BNU5</accession>
<dbReference type="InterPro" id="IPR004821">
    <property type="entry name" value="Cyt_trans-like"/>
</dbReference>
<evidence type="ECO:0000256" key="3">
    <source>
        <dbReference type="ARBA" id="ARBA00009014"/>
    </source>
</evidence>
<name>A0A4U7BNU5_9BACT</name>
<evidence type="ECO:0000256" key="6">
    <source>
        <dbReference type="ARBA" id="ARBA00022695"/>
    </source>
</evidence>
<protein>
    <recommendedName>
        <fullName evidence="11">Probable nicotinate-nucleotide adenylyltransferase</fullName>
        <ecNumber evidence="11">2.7.7.18</ecNumber>
    </recommendedName>
    <alternativeName>
        <fullName evidence="11">Deamido-NAD(+) diphosphorylase</fullName>
    </alternativeName>
    <alternativeName>
        <fullName evidence="11">Deamido-NAD(+) pyrophosphorylase</fullName>
    </alternativeName>
    <alternativeName>
        <fullName evidence="11">Nicotinate mononucleotide adenylyltransferase</fullName>
        <shortName evidence="11">NaMN adenylyltransferase</shortName>
    </alternativeName>
</protein>
<dbReference type="Proteomes" id="UP000308838">
    <property type="component" value="Unassembled WGS sequence"/>
</dbReference>
<evidence type="ECO:0000256" key="5">
    <source>
        <dbReference type="ARBA" id="ARBA00022679"/>
    </source>
</evidence>
<keyword evidence="9 11" id="KW-0520">NAD</keyword>
<comment type="similarity">
    <text evidence="3 11">Belongs to the NadD family.</text>
</comment>
<dbReference type="UniPathway" id="UPA00253">
    <property type="reaction ID" value="UER00332"/>
</dbReference>
<dbReference type="AlphaFoldDB" id="A0A4U7BNU5"/>
<proteinExistence type="inferred from homology"/>